<evidence type="ECO:0000259" key="4">
    <source>
        <dbReference type="Pfam" id="PF02805"/>
    </source>
</evidence>
<dbReference type="SUPFAM" id="SSF46767">
    <property type="entry name" value="Methylated DNA-protein cysteine methyltransferase, C-terminal domain"/>
    <property type="match status" value="1"/>
</dbReference>
<dbReference type="NCBIfam" id="TIGR00589">
    <property type="entry name" value="ogt"/>
    <property type="match status" value="1"/>
</dbReference>
<evidence type="ECO:0000313" key="6">
    <source>
        <dbReference type="Proteomes" id="UP001501578"/>
    </source>
</evidence>
<comment type="caution">
    <text evidence="5">The sequence shown here is derived from an EMBL/GenBank/DDBJ whole genome shotgun (WGS) entry which is preliminary data.</text>
</comment>
<dbReference type="InterPro" id="IPR035451">
    <property type="entry name" value="Ada-like_dom_sf"/>
</dbReference>
<dbReference type="CDD" id="cd06445">
    <property type="entry name" value="ATase"/>
    <property type="match status" value="1"/>
</dbReference>
<dbReference type="Proteomes" id="UP001501578">
    <property type="component" value="Unassembled WGS sequence"/>
</dbReference>
<dbReference type="Pfam" id="PF02805">
    <property type="entry name" value="Ada_Zn_binding"/>
    <property type="match status" value="1"/>
</dbReference>
<reference evidence="5 6" key="1">
    <citation type="journal article" date="2019" name="Int. J. Syst. Evol. Microbiol.">
        <title>The Global Catalogue of Microorganisms (GCM) 10K type strain sequencing project: providing services to taxonomists for standard genome sequencing and annotation.</title>
        <authorList>
            <consortium name="The Broad Institute Genomics Platform"/>
            <consortium name="The Broad Institute Genome Sequencing Center for Infectious Disease"/>
            <person name="Wu L."/>
            <person name="Ma J."/>
        </authorList>
    </citation>
    <scope>NUCLEOTIDE SEQUENCE [LARGE SCALE GENOMIC DNA]</scope>
    <source>
        <strain evidence="5 6">JCM 11136</strain>
    </source>
</reference>
<accession>A0ABN1QTV0</accession>
<protein>
    <recommendedName>
        <fullName evidence="7">Methylated-DNA--[protein]-cysteine S-methyltransferase</fullName>
    </recommendedName>
</protein>
<proteinExistence type="predicted"/>
<evidence type="ECO:0008006" key="7">
    <source>
        <dbReference type="Google" id="ProtNLM"/>
    </source>
</evidence>
<dbReference type="InterPro" id="IPR036217">
    <property type="entry name" value="MethylDNA_cys_MeTrfase_DNAb"/>
</dbReference>
<dbReference type="PANTHER" id="PTHR10815">
    <property type="entry name" value="METHYLATED-DNA--PROTEIN-CYSTEINE METHYLTRANSFERASE"/>
    <property type="match status" value="1"/>
</dbReference>
<dbReference type="InterPro" id="IPR014048">
    <property type="entry name" value="MethylDNA_cys_MeTrfase_DNA-bd"/>
</dbReference>
<feature type="domain" description="Methylated-DNA-[protein]-cysteine S-methyltransferase DNA binding" evidence="3">
    <location>
        <begin position="100"/>
        <end position="180"/>
    </location>
</feature>
<dbReference type="InterPro" id="IPR004026">
    <property type="entry name" value="Ada_DNA_repair_Zn-bd"/>
</dbReference>
<evidence type="ECO:0000256" key="2">
    <source>
        <dbReference type="ARBA" id="ARBA00023159"/>
    </source>
</evidence>
<organism evidence="5 6">
    <name type="scientific">Nonomuraea longicatena</name>
    <dbReference type="NCBI Taxonomy" id="83682"/>
    <lineage>
        <taxon>Bacteria</taxon>
        <taxon>Bacillati</taxon>
        <taxon>Actinomycetota</taxon>
        <taxon>Actinomycetes</taxon>
        <taxon>Streptosporangiales</taxon>
        <taxon>Streptosporangiaceae</taxon>
        <taxon>Nonomuraea</taxon>
    </lineage>
</organism>
<evidence type="ECO:0000259" key="3">
    <source>
        <dbReference type="Pfam" id="PF01035"/>
    </source>
</evidence>
<keyword evidence="6" id="KW-1185">Reference proteome</keyword>
<feature type="domain" description="Ada DNA repair metal-binding" evidence="4">
    <location>
        <begin position="191"/>
        <end position="242"/>
    </location>
</feature>
<name>A0ABN1QTV0_9ACTN</name>
<dbReference type="PANTHER" id="PTHR10815:SF13">
    <property type="entry name" value="METHYLATED-DNA--PROTEIN-CYSTEINE METHYLTRANSFERASE"/>
    <property type="match status" value="1"/>
</dbReference>
<evidence type="ECO:0000256" key="1">
    <source>
        <dbReference type="ARBA" id="ARBA00022763"/>
    </source>
</evidence>
<sequence>MTQDPLLAGLAALAADAPEGLYDRIAARWIRMPSRVGELTVAFTDHGVAYVHHGDGFAATFRKRFGRPLVESGRPPSGLMTALRTGRVGGLRLDLRGLSDFQRDVLTAAGSIPRGEVRPYSWIAARIGRPRAVRAVGTALGHNPVPLLIPCHRVTRADGDPGGYVFGAQAKERLLLDEGVDLAGTRELAEANVFYLASDTTGIVCFPTCHNARRITARHRRGFRTLADAAKAGYRPCRVCRPAA</sequence>
<dbReference type="SUPFAM" id="SSF57884">
    <property type="entry name" value="Ada DNA repair protein, N-terminal domain (N-Ada 10)"/>
    <property type="match status" value="1"/>
</dbReference>
<dbReference type="Gene3D" id="1.10.10.10">
    <property type="entry name" value="Winged helix-like DNA-binding domain superfamily/Winged helix DNA-binding domain"/>
    <property type="match status" value="1"/>
</dbReference>
<dbReference type="EMBL" id="BAAAHQ010000041">
    <property type="protein sequence ID" value="GAA0947286.1"/>
    <property type="molecule type" value="Genomic_DNA"/>
</dbReference>
<keyword evidence="1" id="KW-0227">DNA damage</keyword>
<gene>
    <name evidence="5" type="ORF">GCM10009560_63590</name>
</gene>
<evidence type="ECO:0000313" key="5">
    <source>
        <dbReference type="EMBL" id="GAA0947286.1"/>
    </source>
</evidence>
<dbReference type="Gene3D" id="3.40.10.10">
    <property type="entry name" value="DNA Methylphosphotriester Repair Domain"/>
    <property type="match status" value="1"/>
</dbReference>
<dbReference type="RefSeq" id="WP_343953852.1">
    <property type="nucleotide sequence ID" value="NZ_BAAAHQ010000041.1"/>
</dbReference>
<keyword evidence="2" id="KW-0010">Activator</keyword>
<dbReference type="InterPro" id="IPR036388">
    <property type="entry name" value="WH-like_DNA-bd_sf"/>
</dbReference>
<dbReference type="Pfam" id="PF01035">
    <property type="entry name" value="DNA_binding_1"/>
    <property type="match status" value="1"/>
</dbReference>